<gene>
    <name evidence="1" type="ORF">MENT_LOCUS33011</name>
</gene>
<name>A0A6V7W1F2_MELEN</name>
<organism evidence="1 2">
    <name type="scientific">Meloidogyne enterolobii</name>
    <name type="common">Root-knot nematode worm</name>
    <name type="synonym">Meloidogyne mayaguensis</name>
    <dbReference type="NCBI Taxonomy" id="390850"/>
    <lineage>
        <taxon>Eukaryota</taxon>
        <taxon>Metazoa</taxon>
        <taxon>Ecdysozoa</taxon>
        <taxon>Nematoda</taxon>
        <taxon>Chromadorea</taxon>
        <taxon>Rhabditida</taxon>
        <taxon>Tylenchina</taxon>
        <taxon>Tylenchomorpha</taxon>
        <taxon>Tylenchoidea</taxon>
        <taxon>Meloidogynidae</taxon>
        <taxon>Meloidogyninae</taxon>
        <taxon>Meloidogyne</taxon>
    </lineage>
</organism>
<dbReference type="AlphaFoldDB" id="A0A6V7W1F2"/>
<proteinExistence type="predicted"/>
<sequence>MRRGTHNTILMLEIKFFKKTKKKINWNECKFDEFSMNIFLFFKFR</sequence>
<comment type="caution">
    <text evidence="1">The sequence shown here is derived from an EMBL/GenBank/DDBJ whole genome shotgun (WGS) entry which is preliminary data.</text>
</comment>
<protein>
    <submittedName>
        <fullName evidence="1">Uncharacterized protein</fullName>
    </submittedName>
</protein>
<reference evidence="1 2" key="1">
    <citation type="submission" date="2020-08" db="EMBL/GenBank/DDBJ databases">
        <authorList>
            <person name="Koutsovoulos G."/>
            <person name="Danchin GJ E."/>
        </authorList>
    </citation>
    <scope>NUCLEOTIDE SEQUENCE [LARGE SCALE GENOMIC DNA]</scope>
</reference>
<evidence type="ECO:0000313" key="1">
    <source>
        <dbReference type="EMBL" id="CAD2180902.1"/>
    </source>
</evidence>
<evidence type="ECO:0000313" key="2">
    <source>
        <dbReference type="Proteomes" id="UP000580250"/>
    </source>
</evidence>
<dbReference type="EMBL" id="CAJEWN010000384">
    <property type="protein sequence ID" value="CAD2180902.1"/>
    <property type="molecule type" value="Genomic_DNA"/>
</dbReference>
<accession>A0A6V7W1F2</accession>
<dbReference type="Proteomes" id="UP000580250">
    <property type="component" value="Unassembled WGS sequence"/>
</dbReference>